<evidence type="ECO:0000259" key="1">
    <source>
        <dbReference type="Pfam" id="PF13449"/>
    </source>
</evidence>
<name>A0A5B7TQL8_9FLAO</name>
<gene>
    <name evidence="2" type="ORF">FF125_03125</name>
</gene>
<dbReference type="Pfam" id="PF13449">
    <property type="entry name" value="Phytase-like"/>
    <property type="match status" value="1"/>
</dbReference>
<dbReference type="EMBL" id="CP040749">
    <property type="protein sequence ID" value="QCX37473.1"/>
    <property type="molecule type" value="Genomic_DNA"/>
</dbReference>
<dbReference type="AlphaFoldDB" id="A0A5B7TQL8"/>
<feature type="domain" description="Phytase-like" evidence="1">
    <location>
        <begin position="49"/>
        <end position="342"/>
    </location>
</feature>
<dbReference type="Proteomes" id="UP000306229">
    <property type="component" value="Chromosome"/>
</dbReference>
<dbReference type="PANTHER" id="PTHR37957">
    <property type="entry name" value="BLR7070 PROTEIN"/>
    <property type="match status" value="1"/>
</dbReference>
<evidence type="ECO:0000313" key="3">
    <source>
        <dbReference type="Proteomes" id="UP000306229"/>
    </source>
</evidence>
<proteinExistence type="predicted"/>
<reference evidence="2 3" key="1">
    <citation type="submission" date="2019-05" db="EMBL/GenBank/DDBJ databases">
        <title>Algicella ahnfeltiae gen. nov., sp. nov., a novel marine bacterium of the family Flavobacteriaceae isolated from a red alga.</title>
        <authorList>
            <person name="Nedashkovskaya O.I."/>
            <person name="Kukhlevskiy A.D."/>
            <person name="Kim S.-G."/>
            <person name="Zhukova N.V."/>
            <person name="Mikhailov V.V."/>
        </authorList>
    </citation>
    <scope>NUCLEOTIDE SEQUENCE [LARGE SCALE GENOMIC DNA]</scope>
    <source>
        <strain evidence="2 3">10Alg115</strain>
    </source>
</reference>
<dbReference type="InterPro" id="IPR027372">
    <property type="entry name" value="Phytase-like_dom"/>
</dbReference>
<accession>A0A5B7TQL8</accession>
<keyword evidence="3" id="KW-1185">Reference proteome</keyword>
<evidence type="ECO:0000313" key="2">
    <source>
        <dbReference type="EMBL" id="QCX37473.1"/>
    </source>
</evidence>
<dbReference type="PANTHER" id="PTHR37957:SF1">
    <property type="entry name" value="PHYTASE-LIKE DOMAIN-CONTAINING PROTEIN"/>
    <property type="match status" value="1"/>
</dbReference>
<dbReference type="OrthoDB" id="9798539at2"/>
<dbReference type="KEGG" id="fbe:FF125_03125"/>
<sequence length="360" mass="40012">MQKTLVLIALILVSISCKTVKSTTQKQIQLRFLDEYIVPKNISIEGNLVGGLSGIDYANGNYYLICDDASNPRYYKANIEINNSKIDTIAFTEVVAFNDSTHYLDVESIRFDKKTNNVVITSEGSVNLKKDPSFFSVDSKGSINHFFEIPDYFKATSKQQPRNNGTLEGVAISYDQKGYWIAMELPLESDGPEPKVSETKSPVRITYIDANTKKPTMQFAYLLDKIAKEPQGNFAVNGLTDLIEYHKNQFIIIERSYSSGLGTQGNTIRIYAVNAAKASNTIATESLINSELVLANKKLLFDFESVRSQLTDTSIDNIEGLTVGPTLANGNQTLILVADNNFNKLGAQLNQFILLEILKK</sequence>
<organism evidence="2 3">
    <name type="scientific">Aureibaculum algae</name>
    <dbReference type="NCBI Taxonomy" id="2584122"/>
    <lineage>
        <taxon>Bacteria</taxon>
        <taxon>Pseudomonadati</taxon>
        <taxon>Bacteroidota</taxon>
        <taxon>Flavobacteriia</taxon>
        <taxon>Flavobacteriales</taxon>
        <taxon>Flavobacteriaceae</taxon>
        <taxon>Aureibaculum</taxon>
    </lineage>
</organism>
<protein>
    <submittedName>
        <fullName evidence="2">Esterase-like activity of phytase family protein</fullName>
    </submittedName>
</protein>
<dbReference type="PROSITE" id="PS51257">
    <property type="entry name" value="PROKAR_LIPOPROTEIN"/>
    <property type="match status" value="1"/>
</dbReference>